<dbReference type="FunFam" id="3.40.50.300:FF:000042">
    <property type="entry name" value="Maltose/maltodextrin ABC transporter, ATP-binding protein"/>
    <property type="match status" value="1"/>
</dbReference>
<dbReference type="InterPro" id="IPR012340">
    <property type="entry name" value="NA-bd_OB-fold"/>
</dbReference>
<dbReference type="InterPro" id="IPR003439">
    <property type="entry name" value="ABC_transporter-like_ATP-bd"/>
</dbReference>
<name>A0A917BQG6_9HYPH</name>
<dbReference type="InterPro" id="IPR017871">
    <property type="entry name" value="ABC_transporter-like_CS"/>
</dbReference>
<dbReference type="RefSeq" id="WP_188576539.1">
    <property type="nucleotide sequence ID" value="NZ_BMCT01000001.1"/>
</dbReference>
<keyword evidence="11" id="KW-1185">Reference proteome</keyword>
<dbReference type="PANTHER" id="PTHR43875">
    <property type="entry name" value="MALTODEXTRIN IMPORT ATP-BINDING PROTEIN MSMX"/>
    <property type="match status" value="1"/>
</dbReference>
<dbReference type="Gene3D" id="2.40.50.140">
    <property type="entry name" value="Nucleic acid-binding proteins"/>
    <property type="match status" value="1"/>
</dbReference>
<dbReference type="Proteomes" id="UP000606044">
    <property type="component" value="Unassembled WGS sequence"/>
</dbReference>
<dbReference type="Gene3D" id="3.40.50.300">
    <property type="entry name" value="P-loop containing nucleotide triphosphate hydrolases"/>
    <property type="match status" value="1"/>
</dbReference>
<evidence type="ECO:0000256" key="3">
    <source>
        <dbReference type="ARBA" id="ARBA00022448"/>
    </source>
</evidence>
<comment type="caution">
    <text evidence="10">The sequence shown here is derived from an EMBL/GenBank/DDBJ whole genome shotgun (WGS) entry which is preliminary data.</text>
</comment>
<gene>
    <name evidence="10" type="ORF">GCM10007301_13520</name>
</gene>
<dbReference type="Pfam" id="PF08402">
    <property type="entry name" value="TOBE_2"/>
    <property type="match status" value="1"/>
</dbReference>
<dbReference type="SMART" id="SM00382">
    <property type="entry name" value="AAA"/>
    <property type="match status" value="1"/>
</dbReference>
<dbReference type="SUPFAM" id="SSF50331">
    <property type="entry name" value="MOP-like"/>
    <property type="match status" value="1"/>
</dbReference>
<organism evidence="10 11">
    <name type="scientific">Azorhizobium oxalatiphilum</name>
    <dbReference type="NCBI Taxonomy" id="980631"/>
    <lineage>
        <taxon>Bacteria</taxon>
        <taxon>Pseudomonadati</taxon>
        <taxon>Pseudomonadota</taxon>
        <taxon>Alphaproteobacteria</taxon>
        <taxon>Hyphomicrobiales</taxon>
        <taxon>Xanthobacteraceae</taxon>
        <taxon>Azorhizobium</taxon>
    </lineage>
</organism>
<keyword evidence="8" id="KW-0472">Membrane</keyword>
<evidence type="ECO:0000313" key="10">
    <source>
        <dbReference type="EMBL" id="GGF55206.1"/>
    </source>
</evidence>
<accession>A0A917BQG6</accession>
<dbReference type="EMBL" id="BMCT01000001">
    <property type="protein sequence ID" value="GGF55206.1"/>
    <property type="molecule type" value="Genomic_DNA"/>
</dbReference>
<evidence type="ECO:0000256" key="4">
    <source>
        <dbReference type="ARBA" id="ARBA00022475"/>
    </source>
</evidence>
<evidence type="ECO:0000256" key="7">
    <source>
        <dbReference type="ARBA" id="ARBA00022967"/>
    </source>
</evidence>
<keyword evidence="5" id="KW-0547">Nucleotide-binding</keyword>
<sequence>MAAIEARDLIKSFRGTSVLKGVSLNIADGEFVSLVGPSGCGKTTLLRILAGLELQDAGEVSIAGRVVDDLEPKARDVAMVFQSYALYPHLTVAENIAVPLVMRRLTTAGRLPVLGGLMPHVRRARKGIAGEVATVARTLEIEHLLDRKPGQLSGGQRQRVAVARAMVREPKAFLMDEPLSNLDAKLRTQMRAEISQLHRRLGATFVYVTHDQAEAMTMSDRIAVMMGGELLQFGTPDEIYAEPVDIRVAEFIGSPRINVLEARSDGQGAASAGPIAFSLANAKPQGEVVRVAFRPEAAELAAPDTGLAGRVEHTENFGSDLFVHVRAEGAAAPVIVRSRPQGRRAQIGDHVGIKVAPDRLMAFGGDHKRLAAVAA</sequence>
<dbReference type="InterPro" id="IPR008995">
    <property type="entry name" value="Mo/tungstate-bd_C_term_dom"/>
</dbReference>
<dbReference type="InterPro" id="IPR027417">
    <property type="entry name" value="P-loop_NTPase"/>
</dbReference>
<dbReference type="GO" id="GO:0140359">
    <property type="term" value="F:ABC-type transporter activity"/>
    <property type="evidence" value="ECO:0007669"/>
    <property type="project" value="InterPro"/>
</dbReference>
<dbReference type="AlphaFoldDB" id="A0A917BQG6"/>
<dbReference type="PANTHER" id="PTHR43875:SF15">
    <property type="entry name" value="TREHALOSE IMPORT ATP-BINDING PROTEIN SUGC"/>
    <property type="match status" value="1"/>
</dbReference>
<proteinExistence type="inferred from homology"/>
<keyword evidence="4" id="KW-1003">Cell membrane</keyword>
<evidence type="ECO:0000313" key="11">
    <source>
        <dbReference type="Proteomes" id="UP000606044"/>
    </source>
</evidence>
<evidence type="ECO:0000256" key="8">
    <source>
        <dbReference type="ARBA" id="ARBA00023136"/>
    </source>
</evidence>
<dbReference type="GO" id="GO:0016887">
    <property type="term" value="F:ATP hydrolysis activity"/>
    <property type="evidence" value="ECO:0007669"/>
    <property type="project" value="InterPro"/>
</dbReference>
<keyword evidence="7" id="KW-1278">Translocase</keyword>
<dbReference type="PROSITE" id="PS50893">
    <property type="entry name" value="ABC_TRANSPORTER_2"/>
    <property type="match status" value="1"/>
</dbReference>
<keyword evidence="3" id="KW-0813">Transport</keyword>
<evidence type="ECO:0000259" key="9">
    <source>
        <dbReference type="PROSITE" id="PS50893"/>
    </source>
</evidence>
<dbReference type="GO" id="GO:0008643">
    <property type="term" value="P:carbohydrate transport"/>
    <property type="evidence" value="ECO:0007669"/>
    <property type="project" value="InterPro"/>
</dbReference>
<dbReference type="InterPro" id="IPR013611">
    <property type="entry name" value="Transp-assoc_OB_typ2"/>
</dbReference>
<evidence type="ECO:0000256" key="2">
    <source>
        <dbReference type="ARBA" id="ARBA00005417"/>
    </source>
</evidence>
<dbReference type="Gene3D" id="2.40.50.100">
    <property type="match status" value="1"/>
</dbReference>
<dbReference type="CDD" id="cd03301">
    <property type="entry name" value="ABC_MalK_N"/>
    <property type="match status" value="1"/>
</dbReference>
<dbReference type="InterPro" id="IPR015855">
    <property type="entry name" value="ABC_transpr_MalK-like"/>
</dbReference>
<comment type="similarity">
    <text evidence="2">Belongs to the ABC transporter superfamily.</text>
</comment>
<protein>
    <submittedName>
        <fullName evidence="10">Sugar ABC transporter ATP-binding protein</fullName>
    </submittedName>
</protein>
<dbReference type="InterPro" id="IPR003593">
    <property type="entry name" value="AAA+_ATPase"/>
</dbReference>
<evidence type="ECO:0000256" key="1">
    <source>
        <dbReference type="ARBA" id="ARBA00004417"/>
    </source>
</evidence>
<dbReference type="PROSITE" id="PS00211">
    <property type="entry name" value="ABC_TRANSPORTER_1"/>
    <property type="match status" value="1"/>
</dbReference>
<dbReference type="Pfam" id="PF00005">
    <property type="entry name" value="ABC_tran"/>
    <property type="match status" value="1"/>
</dbReference>
<reference evidence="10" key="2">
    <citation type="submission" date="2020-09" db="EMBL/GenBank/DDBJ databases">
        <authorList>
            <person name="Sun Q."/>
            <person name="Sedlacek I."/>
        </authorList>
    </citation>
    <scope>NUCLEOTIDE SEQUENCE</scope>
    <source>
        <strain evidence="10">CCM 7897</strain>
    </source>
</reference>
<reference evidence="10" key="1">
    <citation type="journal article" date="2014" name="Int. J. Syst. Evol. Microbiol.">
        <title>Complete genome sequence of Corynebacterium casei LMG S-19264T (=DSM 44701T), isolated from a smear-ripened cheese.</title>
        <authorList>
            <consortium name="US DOE Joint Genome Institute (JGI-PGF)"/>
            <person name="Walter F."/>
            <person name="Albersmeier A."/>
            <person name="Kalinowski J."/>
            <person name="Ruckert C."/>
        </authorList>
    </citation>
    <scope>NUCLEOTIDE SEQUENCE</scope>
    <source>
        <strain evidence="10">CCM 7897</strain>
    </source>
</reference>
<evidence type="ECO:0000256" key="5">
    <source>
        <dbReference type="ARBA" id="ARBA00022741"/>
    </source>
</evidence>
<evidence type="ECO:0000256" key="6">
    <source>
        <dbReference type="ARBA" id="ARBA00022840"/>
    </source>
</evidence>
<keyword evidence="6 10" id="KW-0067">ATP-binding</keyword>
<dbReference type="InterPro" id="IPR047641">
    <property type="entry name" value="ABC_transpr_MalK/UgpC-like"/>
</dbReference>
<feature type="domain" description="ABC transporter" evidence="9">
    <location>
        <begin position="4"/>
        <end position="252"/>
    </location>
</feature>
<dbReference type="GO" id="GO:0055052">
    <property type="term" value="C:ATP-binding cassette (ABC) transporter complex, substrate-binding subunit-containing"/>
    <property type="evidence" value="ECO:0007669"/>
    <property type="project" value="TreeGrafter"/>
</dbReference>
<dbReference type="GO" id="GO:0005524">
    <property type="term" value="F:ATP binding"/>
    <property type="evidence" value="ECO:0007669"/>
    <property type="project" value="UniProtKB-KW"/>
</dbReference>
<comment type="subcellular location">
    <subcellularLocation>
        <location evidence="1">Cell inner membrane</location>
        <topology evidence="1">Peripheral membrane protein</topology>
    </subcellularLocation>
</comment>
<dbReference type="SUPFAM" id="SSF52540">
    <property type="entry name" value="P-loop containing nucleoside triphosphate hydrolases"/>
    <property type="match status" value="1"/>
</dbReference>